<comment type="pathway">
    <text evidence="1 9">Sulfur metabolism; glutathione biosynthesis; glutathione from L-cysteine and L-glutamate: step 1/2.</text>
</comment>
<dbReference type="GO" id="GO:0046872">
    <property type="term" value="F:metal ion binding"/>
    <property type="evidence" value="ECO:0007669"/>
    <property type="project" value="TreeGrafter"/>
</dbReference>
<feature type="domain" description="Glutamate--cysteine ligase" evidence="10">
    <location>
        <begin position="16"/>
        <end position="242"/>
    </location>
</feature>
<name>A0A0R1LYG4_9LACO</name>
<evidence type="ECO:0000256" key="6">
    <source>
        <dbReference type="ARBA" id="ARBA00022840"/>
    </source>
</evidence>
<dbReference type="STRING" id="1423776.FD04_GL001380"/>
<evidence type="ECO:0000256" key="3">
    <source>
        <dbReference type="ARBA" id="ARBA00022598"/>
    </source>
</evidence>
<evidence type="ECO:0000256" key="5">
    <source>
        <dbReference type="ARBA" id="ARBA00022741"/>
    </source>
</evidence>
<dbReference type="EMBL" id="AZEE01000029">
    <property type="protein sequence ID" value="KRK97362.1"/>
    <property type="molecule type" value="Genomic_DNA"/>
</dbReference>
<evidence type="ECO:0000256" key="9">
    <source>
        <dbReference type="RuleBase" id="RU004391"/>
    </source>
</evidence>
<sequence length="445" mass="49147">MIGMTNGLTTDGVAQVVKGTVGIEVEMHRATKTGQLSQYAYPTSLADQRQHHFIKNDFLQTQSELITPATVSTQQTLTYLGAYQQALRSALQPEELLWPYSMPPQLRGDHSDIEIAQTDIDSYYYRLKVAAQRKIERTAETGVHVNLGLTYHGLAALQADTPAASNRYYLSAAAGFYRYRWLLTYLFGATPLAMPHYFEAEEPAPKQAVRSIRNSHFGFGNGIPGHYASVQAYVDQITQSVANGDLIAPREFYGIVRLKGGTTLTDLVTQGIAYIELRTLDLDPFEPLGISEDAVNWVRLMFAYFVLKGDEPCDAVDAEIAAAELKNEQVALEAPDQPTAFMNEGLALVDAVCDFCEGITLPFNVMTTCQRMRERLLNPALTPSARLMTLANGTGMQETLANLAQATHRDLLQRPLIGFESADKAAQLDELAALRAGHSWDEMTQ</sequence>
<dbReference type="EC" id="6.3.2.2" evidence="2 9"/>
<keyword evidence="5" id="KW-0547">Nucleotide-binding</keyword>
<keyword evidence="3 8" id="KW-0436">Ligase</keyword>
<dbReference type="PANTHER" id="PTHR38761:SF1">
    <property type="entry name" value="GLUTAMATE--CYSTEINE LIGASE"/>
    <property type="match status" value="1"/>
</dbReference>
<proteinExistence type="inferred from homology"/>
<accession>A0A0R1LYG4</accession>
<dbReference type="UniPathway" id="UPA00142">
    <property type="reaction ID" value="UER00209"/>
</dbReference>
<comment type="caution">
    <text evidence="11">The sequence shown here is derived from an EMBL/GenBank/DDBJ whole genome shotgun (WGS) entry which is preliminary data.</text>
</comment>
<evidence type="ECO:0000256" key="1">
    <source>
        <dbReference type="ARBA" id="ARBA00005006"/>
    </source>
</evidence>
<keyword evidence="12" id="KW-1185">Reference proteome</keyword>
<dbReference type="AlphaFoldDB" id="A0A0R1LYG4"/>
<dbReference type="SUPFAM" id="SSF55931">
    <property type="entry name" value="Glutamine synthetase/guanido kinase"/>
    <property type="match status" value="1"/>
</dbReference>
<evidence type="ECO:0000313" key="12">
    <source>
        <dbReference type="Proteomes" id="UP000051160"/>
    </source>
</evidence>
<dbReference type="PANTHER" id="PTHR38761">
    <property type="entry name" value="GLUTAMATE--CYSTEINE LIGASE"/>
    <property type="match status" value="1"/>
</dbReference>
<evidence type="ECO:0000256" key="4">
    <source>
        <dbReference type="ARBA" id="ARBA00022684"/>
    </source>
</evidence>
<dbReference type="InterPro" id="IPR006334">
    <property type="entry name" value="Glut_cys_ligase"/>
</dbReference>
<evidence type="ECO:0000256" key="7">
    <source>
        <dbReference type="ARBA" id="ARBA00048819"/>
    </source>
</evidence>
<dbReference type="InterPro" id="IPR014746">
    <property type="entry name" value="Gln_synth/guanido_kin_cat_dom"/>
</dbReference>
<dbReference type="PATRIC" id="fig|1423776.4.peg.1399"/>
<dbReference type="Pfam" id="PF04262">
    <property type="entry name" value="Glu_cys_ligase"/>
    <property type="match status" value="2"/>
</dbReference>
<gene>
    <name evidence="11" type="ORF">FD04_GL001380</name>
</gene>
<evidence type="ECO:0000259" key="10">
    <source>
        <dbReference type="Pfam" id="PF04262"/>
    </source>
</evidence>
<reference evidence="11 12" key="1">
    <citation type="journal article" date="2015" name="Genome Announc.">
        <title>Expanding the biotechnology potential of lactobacilli through comparative genomics of 213 strains and associated genera.</title>
        <authorList>
            <person name="Sun Z."/>
            <person name="Harris H.M."/>
            <person name="McCann A."/>
            <person name="Guo C."/>
            <person name="Argimon S."/>
            <person name="Zhang W."/>
            <person name="Yang X."/>
            <person name="Jeffery I.B."/>
            <person name="Cooney J.C."/>
            <person name="Kagawa T.F."/>
            <person name="Liu W."/>
            <person name="Song Y."/>
            <person name="Salvetti E."/>
            <person name="Wrobel A."/>
            <person name="Rasinkangas P."/>
            <person name="Parkhill J."/>
            <person name="Rea M.C."/>
            <person name="O'Sullivan O."/>
            <person name="Ritari J."/>
            <person name="Douillard F.P."/>
            <person name="Paul Ross R."/>
            <person name="Yang R."/>
            <person name="Briner A.E."/>
            <person name="Felis G.E."/>
            <person name="de Vos W.M."/>
            <person name="Barrangou R."/>
            <person name="Klaenhammer T.R."/>
            <person name="Caufield P.W."/>
            <person name="Cui Y."/>
            <person name="Zhang H."/>
            <person name="O'Toole P.W."/>
        </authorList>
    </citation>
    <scope>NUCLEOTIDE SEQUENCE [LARGE SCALE GENOMIC DNA]</scope>
    <source>
        <strain evidence="11 12">DSM 19909</strain>
    </source>
</reference>
<keyword evidence="6" id="KW-0067">ATP-binding</keyword>
<dbReference type="GO" id="GO:0005524">
    <property type="term" value="F:ATP binding"/>
    <property type="evidence" value="ECO:0007669"/>
    <property type="project" value="UniProtKB-KW"/>
</dbReference>
<evidence type="ECO:0000313" key="11">
    <source>
        <dbReference type="EMBL" id="KRK97362.1"/>
    </source>
</evidence>
<keyword evidence="4 8" id="KW-0317">Glutathione biosynthesis</keyword>
<dbReference type="Proteomes" id="UP000051160">
    <property type="component" value="Unassembled WGS sequence"/>
</dbReference>
<dbReference type="GO" id="GO:0005829">
    <property type="term" value="C:cytosol"/>
    <property type="evidence" value="ECO:0007669"/>
    <property type="project" value="TreeGrafter"/>
</dbReference>
<dbReference type="Gene3D" id="3.30.590.20">
    <property type="match status" value="1"/>
</dbReference>
<dbReference type="InterPro" id="IPR007370">
    <property type="entry name" value="Glu_cys_ligase"/>
</dbReference>
<organism evidence="11 12">
    <name type="scientific">Secundilactobacillus odoratitofui DSM 19909 = JCM 15043</name>
    <dbReference type="NCBI Taxonomy" id="1423776"/>
    <lineage>
        <taxon>Bacteria</taxon>
        <taxon>Bacillati</taxon>
        <taxon>Bacillota</taxon>
        <taxon>Bacilli</taxon>
        <taxon>Lactobacillales</taxon>
        <taxon>Lactobacillaceae</taxon>
        <taxon>Secundilactobacillus</taxon>
    </lineage>
</organism>
<evidence type="ECO:0000256" key="2">
    <source>
        <dbReference type="ARBA" id="ARBA00012220"/>
    </source>
</evidence>
<dbReference type="GO" id="GO:0006750">
    <property type="term" value="P:glutathione biosynthetic process"/>
    <property type="evidence" value="ECO:0007669"/>
    <property type="project" value="UniProtKB-UniPathway"/>
</dbReference>
<comment type="similarity">
    <text evidence="8">Belongs to the glutamate--cysteine ligase type 1 family.</text>
</comment>
<protein>
    <recommendedName>
        <fullName evidence="2 9">Glutamate--cysteine ligase</fullName>
        <ecNumber evidence="2 9">6.3.2.2</ecNumber>
    </recommendedName>
</protein>
<comment type="catalytic activity">
    <reaction evidence="7 9">
        <text>L-cysteine + L-glutamate + ATP = gamma-L-glutamyl-L-cysteine + ADP + phosphate + H(+)</text>
        <dbReference type="Rhea" id="RHEA:13285"/>
        <dbReference type="ChEBI" id="CHEBI:15378"/>
        <dbReference type="ChEBI" id="CHEBI:29985"/>
        <dbReference type="ChEBI" id="CHEBI:30616"/>
        <dbReference type="ChEBI" id="CHEBI:35235"/>
        <dbReference type="ChEBI" id="CHEBI:43474"/>
        <dbReference type="ChEBI" id="CHEBI:58173"/>
        <dbReference type="ChEBI" id="CHEBI:456216"/>
        <dbReference type="EC" id="6.3.2.2"/>
    </reaction>
</comment>
<feature type="domain" description="Glutamate--cysteine ligase" evidence="10">
    <location>
        <begin position="243"/>
        <end position="321"/>
    </location>
</feature>
<evidence type="ECO:0000256" key="8">
    <source>
        <dbReference type="RuleBase" id="RU003544"/>
    </source>
</evidence>
<dbReference type="GO" id="GO:0004357">
    <property type="term" value="F:glutamate-cysteine ligase activity"/>
    <property type="evidence" value="ECO:0007669"/>
    <property type="project" value="UniProtKB-EC"/>
</dbReference>